<dbReference type="GO" id="GO:0005886">
    <property type="term" value="C:plasma membrane"/>
    <property type="evidence" value="ECO:0007669"/>
    <property type="project" value="UniProtKB-SubCell"/>
</dbReference>
<dbReference type="Pfam" id="PF03788">
    <property type="entry name" value="LrgA"/>
    <property type="match status" value="1"/>
</dbReference>
<dbReference type="RefSeq" id="WP_091969441.1">
    <property type="nucleotide sequence ID" value="NZ_FOGZ01000012.1"/>
</dbReference>
<gene>
    <name evidence="7" type="ORF">SAMN05443377_11211</name>
</gene>
<reference evidence="7 8" key="1">
    <citation type="submission" date="2016-10" db="EMBL/GenBank/DDBJ databases">
        <authorList>
            <person name="de Groot N.N."/>
        </authorList>
    </citation>
    <scope>NUCLEOTIDE SEQUENCE [LARGE SCALE GENOMIC DNA]</scope>
    <source>
        <strain evidence="7 8">DSM 16859</strain>
    </source>
</reference>
<dbReference type="STRING" id="64702.SAMN05443377_11211"/>
<protein>
    <submittedName>
        <fullName evidence="7">Holin-like protein</fullName>
    </submittedName>
</protein>
<keyword evidence="2" id="KW-1003">Cell membrane</keyword>
<evidence type="ECO:0000313" key="8">
    <source>
        <dbReference type="Proteomes" id="UP000198815"/>
    </source>
</evidence>
<feature type="transmembrane region" description="Helical" evidence="6">
    <location>
        <begin position="20"/>
        <end position="38"/>
    </location>
</feature>
<proteinExistence type="predicted"/>
<dbReference type="AlphaFoldDB" id="A0A1H9SA10"/>
<dbReference type="InterPro" id="IPR005538">
    <property type="entry name" value="LrgA/CidA"/>
</dbReference>
<keyword evidence="8" id="KW-1185">Reference proteome</keyword>
<comment type="subcellular location">
    <subcellularLocation>
        <location evidence="1">Cell membrane</location>
        <topology evidence="1">Multi-pass membrane protein</topology>
    </subcellularLocation>
</comment>
<name>A0A1H9SA10_9ACTN</name>
<evidence type="ECO:0000256" key="5">
    <source>
        <dbReference type="ARBA" id="ARBA00023136"/>
    </source>
</evidence>
<evidence type="ECO:0000256" key="1">
    <source>
        <dbReference type="ARBA" id="ARBA00004651"/>
    </source>
</evidence>
<dbReference type="Proteomes" id="UP000198815">
    <property type="component" value="Unassembled WGS sequence"/>
</dbReference>
<dbReference type="PANTHER" id="PTHR33931">
    <property type="entry name" value="HOLIN-LIKE PROTEIN CIDA-RELATED"/>
    <property type="match status" value="1"/>
</dbReference>
<feature type="transmembrane region" description="Helical" evidence="6">
    <location>
        <begin position="71"/>
        <end position="92"/>
    </location>
</feature>
<dbReference type="EMBL" id="FOGZ01000012">
    <property type="protein sequence ID" value="SER81748.1"/>
    <property type="molecule type" value="Genomic_DNA"/>
</dbReference>
<evidence type="ECO:0000256" key="3">
    <source>
        <dbReference type="ARBA" id="ARBA00022692"/>
    </source>
</evidence>
<organism evidence="7 8">
    <name type="scientific">Propionibacterium cyclohexanicum</name>
    <dbReference type="NCBI Taxonomy" id="64702"/>
    <lineage>
        <taxon>Bacteria</taxon>
        <taxon>Bacillati</taxon>
        <taxon>Actinomycetota</taxon>
        <taxon>Actinomycetes</taxon>
        <taxon>Propionibacteriales</taxon>
        <taxon>Propionibacteriaceae</taxon>
        <taxon>Propionibacterium</taxon>
    </lineage>
</organism>
<dbReference type="OrthoDB" id="194658at2"/>
<feature type="transmembrane region" description="Helical" evidence="6">
    <location>
        <begin position="104"/>
        <end position="126"/>
    </location>
</feature>
<sequence length="163" mass="17399">MNPHVNPKFTPHSLLRKSALVQFVLLSLLWALGCRIASSTGAPVPGAVIGLALALLLLATRVLVLPDIERASGWLISEMLLFFVPTVVALIVHPELLGWLGLKVLVVILASTISVMVVTSAAIELMSRLLSHPGTRAASHPLAHARIAFAGLVHSRARGLRHL</sequence>
<dbReference type="PANTHER" id="PTHR33931:SF2">
    <property type="entry name" value="HOLIN-LIKE PROTEIN CIDA"/>
    <property type="match status" value="1"/>
</dbReference>
<keyword evidence="3 6" id="KW-0812">Transmembrane</keyword>
<evidence type="ECO:0000256" key="4">
    <source>
        <dbReference type="ARBA" id="ARBA00022989"/>
    </source>
</evidence>
<feature type="transmembrane region" description="Helical" evidence="6">
    <location>
        <begin position="44"/>
        <end position="64"/>
    </location>
</feature>
<evidence type="ECO:0000256" key="6">
    <source>
        <dbReference type="SAM" id="Phobius"/>
    </source>
</evidence>
<keyword evidence="4 6" id="KW-1133">Transmembrane helix</keyword>
<keyword evidence="5 6" id="KW-0472">Membrane</keyword>
<accession>A0A1H9SA10</accession>
<evidence type="ECO:0000313" key="7">
    <source>
        <dbReference type="EMBL" id="SER81748.1"/>
    </source>
</evidence>
<evidence type="ECO:0000256" key="2">
    <source>
        <dbReference type="ARBA" id="ARBA00022475"/>
    </source>
</evidence>